<accession>X1IKP8</accession>
<proteinExistence type="predicted"/>
<evidence type="ECO:0000313" key="1">
    <source>
        <dbReference type="EMBL" id="GAH66694.1"/>
    </source>
</evidence>
<reference evidence="1" key="1">
    <citation type="journal article" date="2014" name="Front. Microbiol.">
        <title>High frequency of phylogenetically diverse reductive dehalogenase-homologous genes in deep subseafloor sedimentary metagenomes.</title>
        <authorList>
            <person name="Kawai M."/>
            <person name="Futagami T."/>
            <person name="Toyoda A."/>
            <person name="Takaki Y."/>
            <person name="Nishi S."/>
            <person name="Hori S."/>
            <person name="Arai W."/>
            <person name="Tsubouchi T."/>
            <person name="Morono Y."/>
            <person name="Uchiyama I."/>
            <person name="Ito T."/>
            <person name="Fujiyama A."/>
            <person name="Inagaki F."/>
            <person name="Takami H."/>
        </authorList>
    </citation>
    <scope>NUCLEOTIDE SEQUENCE</scope>
    <source>
        <strain evidence="1">Expedition CK06-06</strain>
    </source>
</reference>
<protein>
    <submittedName>
        <fullName evidence="1">Uncharacterized protein</fullName>
    </submittedName>
</protein>
<gene>
    <name evidence="1" type="ORF">S03H2_44897</name>
</gene>
<comment type="caution">
    <text evidence="1">The sequence shown here is derived from an EMBL/GenBank/DDBJ whole genome shotgun (WGS) entry which is preliminary data.</text>
</comment>
<sequence>ILGGVIAEELRSKGFKWQADRVHNHLNRFKQKNKVSLSVSCKISEGDLDTLSRSKREREEVSS</sequence>
<organism evidence="1">
    <name type="scientific">marine sediment metagenome</name>
    <dbReference type="NCBI Taxonomy" id="412755"/>
    <lineage>
        <taxon>unclassified sequences</taxon>
        <taxon>metagenomes</taxon>
        <taxon>ecological metagenomes</taxon>
    </lineage>
</organism>
<dbReference type="EMBL" id="BARU01028097">
    <property type="protein sequence ID" value="GAH66694.1"/>
    <property type="molecule type" value="Genomic_DNA"/>
</dbReference>
<dbReference type="AlphaFoldDB" id="X1IKP8"/>
<feature type="non-terminal residue" evidence="1">
    <location>
        <position position="1"/>
    </location>
</feature>
<name>X1IKP8_9ZZZZ</name>